<reference evidence="2 3" key="1">
    <citation type="submission" date="2015-08" db="EMBL/GenBank/DDBJ databases">
        <authorList>
            <person name="Babu N.S."/>
            <person name="Beckwith C.J."/>
            <person name="Beseler K.G."/>
            <person name="Brison A."/>
            <person name="Carone J.V."/>
            <person name="Caskin T.P."/>
            <person name="Diamond M."/>
            <person name="Durham M.E."/>
            <person name="Foxe J.M."/>
            <person name="Go M."/>
            <person name="Henderson B.A."/>
            <person name="Jones I.B."/>
            <person name="McGettigan J.A."/>
            <person name="Micheletti S.J."/>
            <person name="Nasrallah M.E."/>
            <person name="Ortiz D."/>
            <person name="Piller C.R."/>
            <person name="Privatt S.R."/>
            <person name="Schneider S.L."/>
            <person name="Sharp S."/>
            <person name="Smith T.C."/>
            <person name="Stanton J.D."/>
            <person name="Ullery H.E."/>
            <person name="Wilson R.J."/>
            <person name="Serrano M.G."/>
            <person name="Buck G."/>
            <person name="Lee V."/>
            <person name="Wang Y."/>
            <person name="Carvalho R."/>
            <person name="Voegtly L."/>
            <person name="Shi R."/>
            <person name="Duckworth R."/>
            <person name="Johnson A."/>
            <person name="Loviza R."/>
            <person name="Walstead R."/>
            <person name="Shah Z."/>
            <person name="Kiflezghi M."/>
            <person name="Wade K."/>
            <person name="Ball S.L."/>
            <person name="Bradley K.W."/>
            <person name="Asai D.J."/>
            <person name="Bowman C.A."/>
            <person name="Russell D.A."/>
            <person name="Pope W.H."/>
            <person name="Jacobs-Sera D."/>
            <person name="Hendrix R.W."/>
            <person name="Hatfull G.F."/>
        </authorList>
    </citation>
    <scope>NUCLEOTIDE SEQUENCE [LARGE SCALE GENOMIC DNA]</scope>
    <source>
        <strain evidence="2 3">DSM 27648</strain>
    </source>
</reference>
<evidence type="ECO:0000313" key="3">
    <source>
        <dbReference type="Proteomes" id="UP000064967"/>
    </source>
</evidence>
<evidence type="ECO:0000313" key="2">
    <source>
        <dbReference type="EMBL" id="AKV00247.1"/>
    </source>
</evidence>
<gene>
    <name evidence="2" type="ORF">AKJ09_06910</name>
</gene>
<feature type="region of interest" description="Disordered" evidence="1">
    <location>
        <begin position="1"/>
        <end position="60"/>
    </location>
</feature>
<dbReference type="EMBL" id="CP012333">
    <property type="protein sequence ID" value="AKV00247.1"/>
    <property type="molecule type" value="Genomic_DNA"/>
</dbReference>
<sequence>MRDATATAASSSGHKSSNDNRESTSIEHHPADVHASAMRASASFPPPSVSLPESEISGAR</sequence>
<dbReference type="STRING" id="1391654.AKJ09_06910"/>
<keyword evidence="3" id="KW-1185">Reference proteome</keyword>
<name>A0A0K1Q3P0_9BACT</name>
<feature type="compositionally biased region" description="Basic and acidic residues" evidence="1">
    <location>
        <begin position="16"/>
        <end position="32"/>
    </location>
</feature>
<organism evidence="2 3">
    <name type="scientific">Labilithrix luteola</name>
    <dbReference type="NCBI Taxonomy" id="1391654"/>
    <lineage>
        <taxon>Bacteria</taxon>
        <taxon>Pseudomonadati</taxon>
        <taxon>Myxococcota</taxon>
        <taxon>Polyangia</taxon>
        <taxon>Polyangiales</taxon>
        <taxon>Labilitrichaceae</taxon>
        <taxon>Labilithrix</taxon>
    </lineage>
</organism>
<dbReference type="KEGG" id="llu:AKJ09_06910"/>
<accession>A0A0K1Q3P0</accession>
<evidence type="ECO:0000256" key="1">
    <source>
        <dbReference type="SAM" id="MobiDB-lite"/>
    </source>
</evidence>
<protein>
    <submittedName>
        <fullName evidence="2">Uncharacterized protein</fullName>
    </submittedName>
</protein>
<proteinExistence type="predicted"/>
<dbReference type="AlphaFoldDB" id="A0A0K1Q3P0"/>
<dbReference type="Proteomes" id="UP000064967">
    <property type="component" value="Chromosome"/>
</dbReference>